<keyword evidence="11" id="KW-1185">Reference proteome</keyword>
<accession>A0A0A1TCV2</accession>
<evidence type="ECO:0000259" key="9">
    <source>
        <dbReference type="PROSITE" id="PS50048"/>
    </source>
</evidence>
<proteinExistence type="predicted"/>
<name>A0A0A1TCV2_9HYPO</name>
<protein>
    <recommendedName>
        <fullName evidence="9">Zn(2)-C6 fungal-type domain-containing protein</fullName>
    </recommendedName>
</protein>
<keyword evidence="3" id="KW-0805">Transcription regulation</keyword>
<keyword evidence="8" id="KW-1133">Transmembrane helix</keyword>
<keyword evidence="2" id="KW-0479">Metal-binding</keyword>
<dbReference type="GO" id="GO:0006351">
    <property type="term" value="P:DNA-templated transcription"/>
    <property type="evidence" value="ECO:0007669"/>
    <property type="project" value="InterPro"/>
</dbReference>
<evidence type="ECO:0000256" key="1">
    <source>
        <dbReference type="ARBA" id="ARBA00004123"/>
    </source>
</evidence>
<evidence type="ECO:0000256" key="8">
    <source>
        <dbReference type="SAM" id="Phobius"/>
    </source>
</evidence>
<reference evidence="10 11" key="1">
    <citation type="journal article" date="2015" name="Genome Announc.">
        <title>Draft Genome Sequence and Gene Annotation of the Entomopathogenic Fungus Verticillium hemipterigenum.</title>
        <authorList>
            <person name="Horn F."/>
            <person name="Habel A."/>
            <person name="Scharf D.H."/>
            <person name="Dworschak J."/>
            <person name="Brakhage A.A."/>
            <person name="Guthke R."/>
            <person name="Hertweck C."/>
            <person name="Linde J."/>
        </authorList>
    </citation>
    <scope>NUCLEOTIDE SEQUENCE [LARGE SCALE GENOMIC DNA]</scope>
</reference>
<dbReference type="InterPro" id="IPR007219">
    <property type="entry name" value="XnlR_reg_dom"/>
</dbReference>
<feature type="region of interest" description="Disordered" evidence="7">
    <location>
        <begin position="45"/>
        <end position="114"/>
    </location>
</feature>
<feature type="compositionally biased region" description="Basic and acidic residues" evidence="7">
    <location>
        <begin position="51"/>
        <end position="64"/>
    </location>
</feature>
<dbReference type="SMART" id="SM00066">
    <property type="entry name" value="GAL4"/>
    <property type="match status" value="1"/>
</dbReference>
<evidence type="ECO:0000313" key="11">
    <source>
        <dbReference type="Proteomes" id="UP000039046"/>
    </source>
</evidence>
<dbReference type="STRING" id="1531966.A0A0A1TCV2"/>
<dbReference type="OrthoDB" id="4116913at2759"/>
<dbReference type="CDD" id="cd12148">
    <property type="entry name" value="fungal_TF_MHR"/>
    <property type="match status" value="1"/>
</dbReference>
<dbReference type="SUPFAM" id="SSF57701">
    <property type="entry name" value="Zn2/Cys6 DNA-binding domain"/>
    <property type="match status" value="1"/>
</dbReference>
<feature type="compositionally biased region" description="Polar residues" evidence="7">
    <location>
        <begin position="65"/>
        <end position="83"/>
    </location>
</feature>
<dbReference type="Pfam" id="PF04082">
    <property type="entry name" value="Fungal_trans"/>
    <property type="match status" value="1"/>
</dbReference>
<dbReference type="EMBL" id="CDHN01000008">
    <property type="protein sequence ID" value="CEJ94876.1"/>
    <property type="molecule type" value="Genomic_DNA"/>
</dbReference>
<dbReference type="SMART" id="SM00906">
    <property type="entry name" value="Fungal_trans"/>
    <property type="match status" value="1"/>
</dbReference>
<dbReference type="HOGENOM" id="CLU_010813_1_1_1"/>
<keyword evidence="5" id="KW-0804">Transcription</keyword>
<dbReference type="PANTHER" id="PTHR46910:SF37">
    <property type="entry name" value="ZN(II)2CYS6 TRANSCRIPTION FACTOR (EUROFUNG)"/>
    <property type="match status" value="1"/>
</dbReference>
<evidence type="ECO:0000256" key="4">
    <source>
        <dbReference type="ARBA" id="ARBA00023125"/>
    </source>
</evidence>
<evidence type="ECO:0000256" key="6">
    <source>
        <dbReference type="ARBA" id="ARBA00023242"/>
    </source>
</evidence>
<evidence type="ECO:0000256" key="3">
    <source>
        <dbReference type="ARBA" id="ARBA00023015"/>
    </source>
</evidence>
<keyword evidence="8" id="KW-0472">Membrane</keyword>
<dbReference type="GO" id="GO:0000981">
    <property type="term" value="F:DNA-binding transcription factor activity, RNA polymerase II-specific"/>
    <property type="evidence" value="ECO:0007669"/>
    <property type="project" value="InterPro"/>
</dbReference>
<comment type="subcellular location">
    <subcellularLocation>
        <location evidence="1">Nucleus</location>
    </subcellularLocation>
</comment>
<keyword evidence="4" id="KW-0238">DNA-binding</keyword>
<dbReference type="Gene3D" id="4.10.240.10">
    <property type="entry name" value="Zn(2)-C6 fungal-type DNA-binding domain"/>
    <property type="match status" value="1"/>
</dbReference>
<evidence type="ECO:0000256" key="2">
    <source>
        <dbReference type="ARBA" id="ARBA00022723"/>
    </source>
</evidence>
<dbReference type="CDD" id="cd00067">
    <property type="entry name" value="GAL4"/>
    <property type="match status" value="1"/>
</dbReference>
<dbReference type="PANTHER" id="PTHR46910">
    <property type="entry name" value="TRANSCRIPTION FACTOR PDR1"/>
    <property type="match status" value="1"/>
</dbReference>
<organism evidence="10 11">
    <name type="scientific">[Torrubiella] hemipterigena</name>
    <dbReference type="NCBI Taxonomy" id="1531966"/>
    <lineage>
        <taxon>Eukaryota</taxon>
        <taxon>Fungi</taxon>
        <taxon>Dikarya</taxon>
        <taxon>Ascomycota</taxon>
        <taxon>Pezizomycotina</taxon>
        <taxon>Sordariomycetes</taxon>
        <taxon>Hypocreomycetidae</taxon>
        <taxon>Hypocreales</taxon>
        <taxon>Clavicipitaceae</taxon>
        <taxon>Clavicipitaceae incertae sedis</taxon>
        <taxon>'Torrubiella' clade</taxon>
    </lineage>
</organism>
<dbReference type="GO" id="GO:0008270">
    <property type="term" value="F:zinc ion binding"/>
    <property type="evidence" value="ECO:0007669"/>
    <property type="project" value="InterPro"/>
</dbReference>
<gene>
    <name evidence="10" type="ORF">VHEMI10383</name>
</gene>
<sequence>MVNKLRRSCDACFKRKIRCDASQSGGLCDWCDNHGLICSFSKRVPRAKPGRKPEGLAKSPETHAKQSTTASPISKISTVESLVQAQPARPRPPTPWCNTCRVPSKAQTPRGLSRNSSLGQILYSGINFGIICPQTGFPQFTQHCEEWVHSRTGQWPWFEYNSEFIRTSSSSSLSSPATVQLPERWVVQLLFEEFSNSDLILVFPVVDIVLFKDTIALAYSTNHHAQTNQLVAKACVYAFLAIAGNHCPSSKAIAFIDCDACAKVAQSLLLKCTKVVDIIILQTILMLFLFEGSSGVDSALLMYHALACRTVLALGGHVVPFPVKSNRKFTHEEREDRQLRMLFWLCYYFDKNICFRTGQPPMIDDNFCDLTLPEEYLSSIFKGRNRDPNDDSQMPYLPGDLRLCLLKSKVLHRLYSKGSLQKSDAELLRTIRELDNELESWRQSIPAEFAPALSVRKDVKIADHLTLAKSMLHIELHLEYHHTLHVIHCASGRYTPVVRNEYQISSGVQSSLDISVEASRSTIVYLNAAASRLAAEAFWSFVFYPMSALLTLFFNILRNPENEYSKHDIELLITSSKIIHDMPKNKITSFTIAYLKQADALVAELVRLAQAAITKSRQEPRHVRQ</sequence>
<evidence type="ECO:0000256" key="7">
    <source>
        <dbReference type="SAM" id="MobiDB-lite"/>
    </source>
</evidence>
<dbReference type="InterPro" id="IPR036864">
    <property type="entry name" value="Zn2-C6_fun-type_DNA-bd_sf"/>
</dbReference>
<dbReference type="Proteomes" id="UP000039046">
    <property type="component" value="Unassembled WGS sequence"/>
</dbReference>
<keyword evidence="6" id="KW-0539">Nucleus</keyword>
<feature type="transmembrane region" description="Helical" evidence="8">
    <location>
        <begin position="537"/>
        <end position="557"/>
    </location>
</feature>
<keyword evidence="8" id="KW-0812">Transmembrane</keyword>
<dbReference type="InterPro" id="IPR001138">
    <property type="entry name" value="Zn2Cys6_DnaBD"/>
</dbReference>
<evidence type="ECO:0000256" key="5">
    <source>
        <dbReference type="ARBA" id="ARBA00023163"/>
    </source>
</evidence>
<dbReference type="Pfam" id="PF00172">
    <property type="entry name" value="Zn_clus"/>
    <property type="match status" value="1"/>
</dbReference>
<evidence type="ECO:0000313" key="10">
    <source>
        <dbReference type="EMBL" id="CEJ94876.1"/>
    </source>
</evidence>
<dbReference type="GO" id="GO:0003677">
    <property type="term" value="F:DNA binding"/>
    <property type="evidence" value="ECO:0007669"/>
    <property type="project" value="UniProtKB-KW"/>
</dbReference>
<feature type="domain" description="Zn(2)-C6 fungal-type" evidence="9">
    <location>
        <begin position="8"/>
        <end position="40"/>
    </location>
</feature>
<dbReference type="AlphaFoldDB" id="A0A0A1TCV2"/>
<dbReference type="GO" id="GO:0005634">
    <property type="term" value="C:nucleus"/>
    <property type="evidence" value="ECO:0007669"/>
    <property type="project" value="UniProtKB-SubCell"/>
</dbReference>
<dbReference type="PROSITE" id="PS50048">
    <property type="entry name" value="ZN2_CY6_FUNGAL_2"/>
    <property type="match status" value="1"/>
</dbReference>
<dbReference type="InterPro" id="IPR050987">
    <property type="entry name" value="AtrR-like"/>
</dbReference>